<dbReference type="GO" id="GO:0005886">
    <property type="term" value="C:plasma membrane"/>
    <property type="evidence" value="ECO:0007669"/>
    <property type="project" value="InterPro"/>
</dbReference>
<organism evidence="3 4">
    <name type="scientific">Pseudidiomarina piscicola</name>
    <dbReference type="NCBI Taxonomy" id="2614830"/>
    <lineage>
        <taxon>Bacteria</taxon>
        <taxon>Pseudomonadati</taxon>
        <taxon>Pseudomonadota</taxon>
        <taxon>Gammaproteobacteria</taxon>
        <taxon>Alteromonadales</taxon>
        <taxon>Idiomarinaceae</taxon>
        <taxon>Pseudidiomarina</taxon>
    </lineage>
</organism>
<gene>
    <name evidence="3" type="ORF">PSI9734_01663</name>
</gene>
<keyword evidence="1" id="KW-1133">Transmembrane helix</keyword>
<dbReference type="EMBL" id="CADCXY010000003">
    <property type="protein sequence ID" value="CAB0151250.1"/>
    <property type="molecule type" value="Genomic_DNA"/>
</dbReference>
<dbReference type="Pfam" id="PF10099">
    <property type="entry name" value="RskA_C"/>
    <property type="match status" value="1"/>
</dbReference>
<dbReference type="InterPro" id="IPR051474">
    <property type="entry name" value="Anti-sigma-K/W_factor"/>
</dbReference>
<name>A0A6S6WNV9_9GAMM</name>
<protein>
    <recommendedName>
        <fullName evidence="2">Anti-sigma K factor RskA C-terminal domain-containing protein</fullName>
    </recommendedName>
</protein>
<proteinExistence type="predicted"/>
<keyword evidence="4" id="KW-1185">Reference proteome</keyword>
<evidence type="ECO:0000256" key="1">
    <source>
        <dbReference type="SAM" id="Phobius"/>
    </source>
</evidence>
<dbReference type="Proteomes" id="UP000481517">
    <property type="component" value="Unassembled WGS sequence"/>
</dbReference>
<dbReference type="PANTHER" id="PTHR37461">
    <property type="entry name" value="ANTI-SIGMA-K FACTOR RSKA"/>
    <property type="match status" value="1"/>
</dbReference>
<feature type="domain" description="Anti-sigma K factor RskA C-terminal" evidence="2">
    <location>
        <begin position="98"/>
        <end position="221"/>
    </location>
</feature>
<keyword evidence="1" id="KW-0812">Transmembrane</keyword>
<dbReference type="RefSeq" id="WP_173920634.1">
    <property type="nucleotide sequence ID" value="NZ_CADCXY010000003.1"/>
</dbReference>
<reference evidence="3 4" key="1">
    <citation type="submission" date="2020-02" db="EMBL/GenBank/DDBJ databases">
        <authorList>
            <person name="Rodrigo-Torres L."/>
            <person name="Arahal R. D."/>
            <person name="Lucena T."/>
        </authorList>
    </citation>
    <scope>NUCLEOTIDE SEQUENCE [LARGE SCALE GENOMIC DNA]</scope>
    <source>
        <strain evidence="3 4">CECT 9734</strain>
    </source>
</reference>
<keyword evidence="1" id="KW-0472">Membrane</keyword>
<sequence>MNYQTTERQHQLAARYVLGSMRGQARHKFQRLLMEQPKLRDEVTFWELHLNELAAQLPEQQAPKSTWLTIETRLGWRRGQSSNPLEKKAGNGWRWLTGALAALLVLVMLNQTLLTPTPVPEADRIAVIQNSEARTLWLLEQREQLLEVAAVGAIEPLTNEDYELWMLPASGAAPISLGLLPQQGRRSLNVPANVDLQTIAALAVSREPLGGSPLDVPSGPVLFTTDFITVSGS</sequence>
<dbReference type="GO" id="GO:0006417">
    <property type="term" value="P:regulation of translation"/>
    <property type="evidence" value="ECO:0007669"/>
    <property type="project" value="TreeGrafter"/>
</dbReference>
<dbReference type="AlphaFoldDB" id="A0A6S6WNV9"/>
<dbReference type="PANTHER" id="PTHR37461:SF1">
    <property type="entry name" value="ANTI-SIGMA-K FACTOR RSKA"/>
    <property type="match status" value="1"/>
</dbReference>
<feature type="transmembrane region" description="Helical" evidence="1">
    <location>
        <begin position="95"/>
        <end position="114"/>
    </location>
</feature>
<evidence type="ECO:0000313" key="4">
    <source>
        <dbReference type="Proteomes" id="UP000481517"/>
    </source>
</evidence>
<evidence type="ECO:0000259" key="2">
    <source>
        <dbReference type="Pfam" id="PF10099"/>
    </source>
</evidence>
<evidence type="ECO:0000313" key="3">
    <source>
        <dbReference type="EMBL" id="CAB0151250.1"/>
    </source>
</evidence>
<accession>A0A6S6WNV9</accession>
<dbReference type="GO" id="GO:0016989">
    <property type="term" value="F:sigma factor antagonist activity"/>
    <property type="evidence" value="ECO:0007669"/>
    <property type="project" value="TreeGrafter"/>
</dbReference>
<dbReference type="InterPro" id="IPR018764">
    <property type="entry name" value="RskA_C"/>
</dbReference>